<evidence type="ECO:0000256" key="5">
    <source>
        <dbReference type="ARBA" id="ARBA00023316"/>
    </source>
</evidence>
<dbReference type="Pfam" id="PF01471">
    <property type="entry name" value="PG_binding_1"/>
    <property type="match status" value="1"/>
</dbReference>
<dbReference type="InterPro" id="IPR036366">
    <property type="entry name" value="PGBDSf"/>
</dbReference>
<dbReference type="Gene3D" id="1.10.101.10">
    <property type="entry name" value="PGBD-like superfamily/PGBD"/>
    <property type="match status" value="1"/>
</dbReference>
<dbReference type="InterPro" id="IPR036505">
    <property type="entry name" value="Amidase/PGRP_sf"/>
</dbReference>
<accession>A0AAT9G814</accession>
<dbReference type="CDD" id="cd06583">
    <property type="entry name" value="PGRP"/>
    <property type="match status" value="1"/>
</dbReference>
<dbReference type="Pfam" id="PF01510">
    <property type="entry name" value="Amidase_2"/>
    <property type="match status" value="1"/>
</dbReference>
<dbReference type="EMBL" id="AP029170">
    <property type="protein sequence ID" value="BFD45965.1"/>
    <property type="molecule type" value="Genomic_DNA"/>
</dbReference>
<dbReference type="InterPro" id="IPR002502">
    <property type="entry name" value="Amidase_domain"/>
</dbReference>
<dbReference type="Gene3D" id="3.40.80.10">
    <property type="entry name" value="Peptidoglycan recognition protein-like"/>
    <property type="match status" value="1"/>
</dbReference>
<dbReference type="PANTHER" id="PTHR30417">
    <property type="entry name" value="N-ACETYLMURAMOYL-L-ALANINE AMIDASE AMID"/>
    <property type="match status" value="1"/>
</dbReference>
<evidence type="ECO:0000313" key="7">
    <source>
        <dbReference type="EMBL" id="BFD45965.1"/>
    </source>
</evidence>
<dbReference type="GO" id="GO:0019867">
    <property type="term" value="C:outer membrane"/>
    <property type="evidence" value="ECO:0007669"/>
    <property type="project" value="TreeGrafter"/>
</dbReference>
<evidence type="ECO:0000256" key="4">
    <source>
        <dbReference type="ARBA" id="ARBA00022801"/>
    </source>
</evidence>
<name>A0AAT9G814_9RICK</name>
<dbReference type="GO" id="GO:0009254">
    <property type="term" value="P:peptidoglycan turnover"/>
    <property type="evidence" value="ECO:0007669"/>
    <property type="project" value="TreeGrafter"/>
</dbReference>
<comment type="catalytic activity">
    <reaction evidence="1">
        <text>Hydrolyzes the link between N-acetylmuramoyl residues and L-amino acid residues in certain cell-wall glycopeptides.</text>
        <dbReference type="EC" id="3.5.1.28"/>
    </reaction>
</comment>
<dbReference type="PANTHER" id="PTHR30417:SF1">
    <property type="entry name" value="N-ACETYLMURAMOYL-L-ALANINE AMIDASE AMID"/>
    <property type="match status" value="1"/>
</dbReference>
<reference evidence="7" key="1">
    <citation type="submission" date="2024-01" db="EMBL/GenBank/DDBJ databases">
        <title>Sequencing the genomes of a sandfly, Sergentomyia squamirostris, and its two endosymbionts.</title>
        <authorList>
            <person name="Itokawa K."/>
            <person name="Sanjoba C."/>
        </authorList>
    </citation>
    <scope>NUCLEOTIDE SEQUENCE</scope>
    <source>
        <strain evidence="7">RiSSQ</strain>
    </source>
</reference>
<dbReference type="GO" id="GO:0009253">
    <property type="term" value="P:peptidoglycan catabolic process"/>
    <property type="evidence" value="ECO:0007669"/>
    <property type="project" value="InterPro"/>
</dbReference>
<dbReference type="InterPro" id="IPR002477">
    <property type="entry name" value="Peptidoglycan-bd-like"/>
</dbReference>
<proteinExistence type="inferred from homology"/>
<keyword evidence="4" id="KW-0378">Hydrolase</keyword>
<dbReference type="InterPro" id="IPR036365">
    <property type="entry name" value="PGBD-like_sf"/>
</dbReference>
<dbReference type="SUPFAM" id="SSF55846">
    <property type="entry name" value="N-acetylmuramoyl-L-alanine amidase-like"/>
    <property type="match status" value="1"/>
</dbReference>
<evidence type="ECO:0000256" key="2">
    <source>
        <dbReference type="ARBA" id="ARBA00007553"/>
    </source>
</evidence>
<organism evidence="7">
    <name type="scientific">Candidatus Tisiphia endosymbiont of Sergentomyia squamirostris</name>
    <dbReference type="NCBI Taxonomy" id="3113639"/>
    <lineage>
        <taxon>Bacteria</taxon>
        <taxon>Pseudomonadati</taxon>
        <taxon>Pseudomonadota</taxon>
        <taxon>Alphaproteobacteria</taxon>
        <taxon>Rickettsiales</taxon>
        <taxon>Rickettsiaceae</taxon>
        <taxon>Rickettsieae</taxon>
        <taxon>Candidatus Tisiphia</taxon>
    </lineage>
</organism>
<dbReference type="SUPFAM" id="SSF47090">
    <property type="entry name" value="PGBD-like"/>
    <property type="match status" value="1"/>
</dbReference>
<dbReference type="EC" id="3.5.1.28" evidence="3"/>
<dbReference type="AlphaFoldDB" id="A0AAT9G814"/>
<sequence length="243" mass="27716">MITIDRTTYRAPSFNERVRFLVLHYTNENLEGSLRDLLGPKVSVHYLVSDSNPNHIFQLVEESRRAWDVGVSGWQGRQNLNDTSIGIEIVNLGDTKDSQGKIHWHPYPEDQITAVMELCQNIIARYDIDPTCVIGHSDAAPGRKQDPGPLFPWKQLYDNNIGAWYDQDTVNALIPKVDLSNVKLIQEQFSKYGYVLQPTGIIDQQTTDVIVSFQMHFRPKNFSGILDIETVAILEALLQKYLM</sequence>
<dbReference type="FunFam" id="3.40.80.10:FF:000003">
    <property type="entry name" value="N-acetylmuramoyl-L-alanine amidase"/>
    <property type="match status" value="1"/>
</dbReference>
<dbReference type="InterPro" id="IPR051206">
    <property type="entry name" value="NAMLAA_amidase_2"/>
</dbReference>
<comment type="similarity">
    <text evidence="2">Belongs to the N-acetylmuramoyl-L-alanine amidase 2 family.</text>
</comment>
<protein>
    <recommendedName>
        <fullName evidence="3">N-acetylmuramoyl-L-alanine amidase</fullName>
        <ecNumber evidence="3">3.5.1.28</ecNumber>
    </recommendedName>
</protein>
<evidence type="ECO:0000256" key="1">
    <source>
        <dbReference type="ARBA" id="ARBA00001561"/>
    </source>
</evidence>
<gene>
    <name evidence="7" type="ORF">DMENIID0002_06110</name>
</gene>
<feature type="domain" description="N-acetylmuramoyl-L-alanine amidase" evidence="6">
    <location>
        <begin position="9"/>
        <end position="148"/>
    </location>
</feature>
<evidence type="ECO:0000259" key="6">
    <source>
        <dbReference type="SMART" id="SM00644"/>
    </source>
</evidence>
<keyword evidence="5" id="KW-0961">Cell wall biogenesis/degradation</keyword>
<dbReference type="GO" id="GO:0071555">
    <property type="term" value="P:cell wall organization"/>
    <property type="evidence" value="ECO:0007669"/>
    <property type="project" value="UniProtKB-KW"/>
</dbReference>
<dbReference type="SMART" id="SM00644">
    <property type="entry name" value="Ami_2"/>
    <property type="match status" value="1"/>
</dbReference>
<evidence type="ECO:0000256" key="3">
    <source>
        <dbReference type="ARBA" id="ARBA00011901"/>
    </source>
</evidence>
<dbReference type="GO" id="GO:0008745">
    <property type="term" value="F:N-acetylmuramoyl-L-alanine amidase activity"/>
    <property type="evidence" value="ECO:0007669"/>
    <property type="project" value="UniProtKB-EC"/>
</dbReference>